<reference evidence="1 2" key="1">
    <citation type="journal article" date="2015" name="Genome Announc.">
        <title>Expanding the biotechnology potential of lactobacilli through comparative genomics of 213 strains and associated genera.</title>
        <authorList>
            <person name="Sun Z."/>
            <person name="Harris H.M."/>
            <person name="McCann A."/>
            <person name="Guo C."/>
            <person name="Argimon S."/>
            <person name="Zhang W."/>
            <person name="Yang X."/>
            <person name="Jeffery I.B."/>
            <person name="Cooney J.C."/>
            <person name="Kagawa T.F."/>
            <person name="Liu W."/>
            <person name="Song Y."/>
            <person name="Salvetti E."/>
            <person name="Wrobel A."/>
            <person name="Rasinkangas P."/>
            <person name="Parkhill J."/>
            <person name="Rea M.C."/>
            <person name="O'Sullivan O."/>
            <person name="Ritari J."/>
            <person name="Douillard F.P."/>
            <person name="Paul Ross R."/>
            <person name="Yang R."/>
            <person name="Briner A.E."/>
            <person name="Felis G.E."/>
            <person name="de Vos W.M."/>
            <person name="Barrangou R."/>
            <person name="Klaenhammer T.R."/>
            <person name="Caufield P.W."/>
            <person name="Cui Y."/>
            <person name="Zhang H."/>
            <person name="O'Toole P.W."/>
        </authorList>
    </citation>
    <scope>NUCLEOTIDE SEQUENCE [LARGE SCALE GENOMIC DNA]</scope>
    <source>
        <strain evidence="1 2">DSM 14792</strain>
    </source>
</reference>
<keyword evidence="2" id="KW-1185">Reference proteome</keyword>
<dbReference type="EMBL" id="JQBA01000005">
    <property type="protein sequence ID" value="KRN45129.1"/>
    <property type="molecule type" value="Genomic_DNA"/>
</dbReference>
<comment type="caution">
    <text evidence="1">The sequence shown here is derived from an EMBL/GenBank/DDBJ whole genome shotgun (WGS) entry which is preliminary data.</text>
</comment>
<sequence>MECGYTKLFHNGHVDFVEANGHLHHQHEDHWDECAIEVNDVNPVAENHVSGELHNDTCGHQKVAHGDHFDYLVNGRLQYVHGDHLDDHGPVDQVL</sequence>
<accession>A0A0R2GW56</accession>
<dbReference type="PATRIC" id="fig|148604.4.peg.1579"/>
<protein>
    <submittedName>
        <fullName evidence="1">Uncharacterized protein</fullName>
    </submittedName>
</protein>
<organism evidence="1 2">
    <name type="scientific">Limosilactobacillus ingluviei</name>
    <dbReference type="NCBI Taxonomy" id="148604"/>
    <lineage>
        <taxon>Bacteria</taxon>
        <taxon>Bacillati</taxon>
        <taxon>Bacillota</taxon>
        <taxon>Bacilli</taxon>
        <taxon>Lactobacillales</taxon>
        <taxon>Lactobacillaceae</taxon>
        <taxon>Limosilactobacillus</taxon>
    </lineage>
</organism>
<evidence type="ECO:0000313" key="1">
    <source>
        <dbReference type="EMBL" id="KRN45129.1"/>
    </source>
</evidence>
<proteinExistence type="predicted"/>
<dbReference type="Proteomes" id="UP000051639">
    <property type="component" value="Unassembled WGS sequence"/>
</dbReference>
<gene>
    <name evidence="1" type="ORF">IV41_GL001533</name>
</gene>
<name>A0A0R2GW56_9LACO</name>
<dbReference type="AlphaFoldDB" id="A0A0R2GW56"/>
<evidence type="ECO:0000313" key="2">
    <source>
        <dbReference type="Proteomes" id="UP000051639"/>
    </source>
</evidence>